<gene>
    <name evidence="1" type="ORF">EJ03DRAFT_18398</name>
</gene>
<keyword evidence="2" id="KW-1185">Reference proteome</keyword>
<dbReference type="AlphaFoldDB" id="A0A6G1KVK6"/>
<dbReference type="EMBL" id="ML995914">
    <property type="protein sequence ID" value="KAF2764655.1"/>
    <property type="molecule type" value="Genomic_DNA"/>
</dbReference>
<protein>
    <submittedName>
        <fullName evidence="1">Uncharacterized protein</fullName>
    </submittedName>
</protein>
<reference evidence="1" key="1">
    <citation type="journal article" date="2020" name="Stud. Mycol.">
        <title>101 Dothideomycetes genomes: a test case for predicting lifestyles and emergence of pathogens.</title>
        <authorList>
            <person name="Haridas S."/>
            <person name="Albert R."/>
            <person name="Binder M."/>
            <person name="Bloem J."/>
            <person name="Labutti K."/>
            <person name="Salamov A."/>
            <person name="Andreopoulos B."/>
            <person name="Baker S."/>
            <person name="Barry K."/>
            <person name="Bills G."/>
            <person name="Bluhm B."/>
            <person name="Cannon C."/>
            <person name="Castanera R."/>
            <person name="Culley D."/>
            <person name="Daum C."/>
            <person name="Ezra D."/>
            <person name="Gonzalez J."/>
            <person name="Henrissat B."/>
            <person name="Kuo A."/>
            <person name="Liang C."/>
            <person name="Lipzen A."/>
            <person name="Lutzoni F."/>
            <person name="Magnuson J."/>
            <person name="Mondo S."/>
            <person name="Nolan M."/>
            <person name="Ohm R."/>
            <person name="Pangilinan J."/>
            <person name="Park H.-J."/>
            <person name="Ramirez L."/>
            <person name="Alfaro M."/>
            <person name="Sun H."/>
            <person name="Tritt A."/>
            <person name="Yoshinaga Y."/>
            <person name="Zwiers L.-H."/>
            <person name="Turgeon B."/>
            <person name="Goodwin S."/>
            <person name="Spatafora J."/>
            <person name="Crous P."/>
            <person name="Grigoriev I."/>
        </authorList>
    </citation>
    <scope>NUCLEOTIDE SEQUENCE</scope>
    <source>
        <strain evidence="1">CBS 116005</strain>
    </source>
</reference>
<accession>A0A6G1KVK6</accession>
<evidence type="ECO:0000313" key="2">
    <source>
        <dbReference type="Proteomes" id="UP000799436"/>
    </source>
</evidence>
<evidence type="ECO:0000313" key="1">
    <source>
        <dbReference type="EMBL" id="KAF2764655.1"/>
    </source>
</evidence>
<name>A0A6G1KVK6_9PEZI</name>
<sequence length="95" mass="10939">MEWKFRSCLRYFRDRNGIFWGCVRRRHLAGMMSVARGGAFVCAFEHGEVMLWFTWQGCAAFQSGTLVLQDANVQAAVLDAGKREYQPQISCKKQQ</sequence>
<proteinExistence type="predicted"/>
<dbReference type="Proteomes" id="UP000799436">
    <property type="component" value="Unassembled WGS sequence"/>
</dbReference>
<organism evidence="1 2">
    <name type="scientific">Teratosphaeria nubilosa</name>
    <dbReference type="NCBI Taxonomy" id="161662"/>
    <lineage>
        <taxon>Eukaryota</taxon>
        <taxon>Fungi</taxon>
        <taxon>Dikarya</taxon>
        <taxon>Ascomycota</taxon>
        <taxon>Pezizomycotina</taxon>
        <taxon>Dothideomycetes</taxon>
        <taxon>Dothideomycetidae</taxon>
        <taxon>Mycosphaerellales</taxon>
        <taxon>Teratosphaeriaceae</taxon>
        <taxon>Teratosphaeria</taxon>
    </lineage>
</organism>